<organism evidence="2">
    <name type="scientific">freshwater metagenome</name>
    <dbReference type="NCBI Taxonomy" id="449393"/>
    <lineage>
        <taxon>unclassified sequences</taxon>
        <taxon>metagenomes</taxon>
        <taxon>ecological metagenomes</taxon>
    </lineage>
</organism>
<gene>
    <name evidence="2" type="ORF">UFOPK2001_00811</name>
</gene>
<protein>
    <submittedName>
        <fullName evidence="2">Unannotated protein</fullName>
    </submittedName>
</protein>
<sequence>MSFTDTDHLITAERAHTEAAAVLAIFEKIEPDDHRPRRALESLMAWMKGNSTEAEVRQAAFDANEAARDVADDAAKFAARACGQAASVAHTPFNAIHVTRFAEKAKAATNAR</sequence>
<dbReference type="Pfam" id="PF21805">
    <property type="entry name" value="Imm5_like"/>
    <property type="match status" value="1"/>
</dbReference>
<evidence type="ECO:0000259" key="1">
    <source>
        <dbReference type="Pfam" id="PF21805"/>
    </source>
</evidence>
<evidence type="ECO:0000313" key="2">
    <source>
        <dbReference type="EMBL" id="CAB4635462.1"/>
    </source>
</evidence>
<proteinExistence type="predicted"/>
<dbReference type="EMBL" id="CAEZVN010000077">
    <property type="protein sequence ID" value="CAB4635462.1"/>
    <property type="molecule type" value="Genomic_DNA"/>
</dbReference>
<accession>A0A6J6JEG0</accession>
<name>A0A6J6JEG0_9ZZZZ</name>
<dbReference type="AlphaFoldDB" id="A0A6J6JEG0"/>
<feature type="domain" description="Imm-5-like" evidence="1">
    <location>
        <begin position="5"/>
        <end position="108"/>
    </location>
</feature>
<dbReference type="InterPro" id="IPR048667">
    <property type="entry name" value="Imm5-like"/>
</dbReference>
<reference evidence="2" key="1">
    <citation type="submission" date="2020-05" db="EMBL/GenBank/DDBJ databases">
        <authorList>
            <person name="Chiriac C."/>
            <person name="Salcher M."/>
            <person name="Ghai R."/>
            <person name="Kavagutti S V."/>
        </authorList>
    </citation>
    <scope>NUCLEOTIDE SEQUENCE</scope>
</reference>